<dbReference type="STRING" id="1748243.Tel_10165"/>
<evidence type="ECO:0000256" key="7">
    <source>
        <dbReference type="PIRSR" id="PIRSR602481-1"/>
    </source>
</evidence>
<dbReference type="GO" id="GO:0045892">
    <property type="term" value="P:negative regulation of DNA-templated transcription"/>
    <property type="evidence" value="ECO:0007669"/>
    <property type="project" value="TreeGrafter"/>
</dbReference>
<sequence>MARQRSDHAFAPHDHRRCITAALLEAQRICRQNKGRLTQQRQRVLELIWRSHKPVGAYAILEQLRSEGFNGAPPTVYRALEFLLKQGLIHRLESLNAYTGCAHPGAQHTGQFLICSGCQKIAELDDPKVNHAISSSAARHGFEAAYQVIEIRGLCPRCQEHHHAG</sequence>
<feature type="binding site" evidence="7">
    <location>
        <position position="158"/>
    </location>
    <ligand>
        <name>Zn(2+)</name>
        <dbReference type="ChEBI" id="CHEBI:29105"/>
    </ligand>
</feature>
<dbReference type="InterPro" id="IPR043135">
    <property type="entry name" value="Fur_C"/>
</dbReference>
<dbReference type="EMBL" id="CP013099">
    <property type="protein sequence ID" value="ALP53479.1"/>
    <property type="molecule type" value="Genomic_DNA"/>
</dbReference>
<name>A0A0S2TE88_9GAMM</name>
<evidence type="ECO:0000256" key="6">
    <source>
        <dbReference type="ARBA" id="ARBA00023163"/>
    </source>
</evidence>
<keyword evidence="8" id="KW-0408">Iron</keyword>
<keyword evidence="6 8" id="KW-0804">Transcription</keyword>
<dbReference type="GO" id="GO:0005829">
    <property type="term" value="C:cytosol"/>
    <property type="evidence" value="ECO:0007669"/>
    <property type="project" value="TreeGrafter"/>
</dbReference>
<dbReference type="InterPro" id="IPR036388">
    <property type="entry name" value="WH-like_DNA-bd_sf"/>
</dbReference>
<proteinExistence type="inferred from homology"/>
<keyword evidence="5 8" id="KW-0238">DNA-binding</keyword>
<dbReference type="CDD" id="cd07153">
    <property type="entry name" value="Fur_like"/>
    <property type="match status" value="1"/>
</dbReference>
<feature type="binding site" evidence="7">
    <location>
        <position position="118"/>
    </location>
    <ligand>
        <name>Zn(2+)</name>
        <dbReference type="ChEBI" id="CHEBI:29105"/>
    </ligand>
</feature>
<dbReference type="GO" id="GO:0003700">
    <property type="term" value="F:DNA-binding transcription factor activity"/>
    <property type="evidence" value="ECO:0007669"/>
    <property type="project" value="UniProtKB-UniRule"/>
</dbReference>
<keyword evidence="2 8" id="KW-0678">Repressor</keyword>
<keyword evidence="4 8" id="KW-0805">Transcription regulation</keyword>
<dbReference type="InterPro" id="IPR036390">
    <property type="entry name" value="WH_DNA-bd_sf"/>
</dbReference>
<evidence type="ECO:0000313" key="10">
    <source>
        <dbReference type="Proteomes" id="UP000055136"/>
    </source>
</evidence>
<comment type="cofactor">
    <cofactor evidence="7">
        <name>Zn(2+)</name>
        <dbReference type="ChEBI" id="CHEBI:29105"/>
    </cofactor>
    <text evidence="7">Binds 1 zinc ion per subunit.</text>
</comment>
<feature type="binding site" evidence="7">
    <location>
        <position position="155"/>
    </location>
    <ligand>
        <name>Zn(2+)</name>
        <dbReference type="ChEBI" id="CHEBI:29105"/>
    </ligand>
</feature>
<dbReference type="Gene3D" id="1.10.10.10">
    <property type="entry name" value="Winged helix-like DNA-binding domain superfamily/Winged helix DNA-binding domain"/>
    <property type="match status" value="1"/>
</dbReference>
<comment type="similarity">
    <text evidence="1 8">Belongs to the Fur family.</text>
</comment>
<evidence type="ECO:0000256" key="3">
    <source>
        <dbReference type="ARBA" id="ARBA00022833"/>
    </source>
</evidence>
<evidence type="ECO:0000256" key="5">
    <source>
        <dbReference type="ARBA" id="ARBA00023125"/>
    </source>
</evidence>
<evidence type="ECO:0000313" key="9">
    <source>
        <dbReference type="EMBL" id="ALP53479.1"/>
    </source>
</evidence>
<evidence type="ECO:0000256" key="2">
    <source>
        <dbReference type="ARBA" id="ARBA00022491"/>
    </source>
</evidence>
<dbReference type="Gene3D" id="3.30.1490.190">
    <property type="match status" value="1"/>
</dbReference>
<evidence type="ECO:0000256" key="4">
    <source>
        <dbReference type="ARBA" id="ARBA00023015"/>
    </source>
</evidence>
<comment type="subunit">
    <text evidence="8">Homodimer.</text>
</comment>
<dbReference type="Proteomes" id="UP000055136">
    <property type="component" value="Chromosome"/>
</dbReference>
<reference evidence="9" key="1">
    <citation type="submission" date="2015-10" db="EMBL/GenBank/DDBJ databases">
        <title>Description of Candidatus Tenderia electrophaga gen. nov, sp. nov., an Uncultivated Electroautotroph from a Biocathode Enrichment.</title>
        <authorList>
            <person name="Eddie B.J."/>
            <person name="Malanoski A.P."/>
            <person name="Wang Z."/>
            <person name="Hall R.J."/>
            <person name="Oh S.D."/>
            <person name="Heiner C."/>
            <person name="Lin B."/>
            <person name="Strycharz-Glaven S.M."/>
        </authorList>
    </citation>
    <scope>NUCLEOTIDE SEQUENCE [LARGE SCALE GENOMIC DNA]</scope>
    <source>
        <strain evidence="9">NRL1</strain>
    </source>
</reference>
<gene>
    <name evidence="8" type="primary">fur</name>
    <name evidence="9" type="ORF">Tel_10165</name>
</gene>
<keyword evidence="7 8" id="KW-0479">Metal-binding</keyword>
<keyword evidence="8" id="KW-0963">Cytoplasm</keyword>
<dbReference type="Pfam" id="PF01475">
    <property type="entry name" value="FUR"/>
    <property type="match status" value="1"/>
</dbReference>
<dbReference type="InterPro" id="IPR002481">
    <property type="entry name" value="FUR"/>
</dbReference>
<dbReference type="SUPFAM" id="SSF46785">
    <property type="entry name" value="Winged helix' DNA-binding domain"/>
    <property type="match status" value="1"/>
</dbReference>
<keyword evidence="10" id="KW-1185">Reference proteome</keyword>
<dbReference type="GO" id="GO:0000976">
    <property type="term" value="F:transcription cis-regulatory region binding"/>
    <property type="evidence" value="ECO:0007669"/>
    <property type="project" value="TreeGrafter"/>
</dbReference>
<dbReference type="AlphaFoldDB" id="A0A0S2TE88"/>
<keyword evidence="3 7" id="KW-0862">Zinc</keyword>
<dbReference type="KEGG" id="tee:Tel_10165"/>
<comment type="subcellular location">
    <subcellularLocation>
        <location evidence="8">Cytoplasm</location>
    </subcellularLocation>
</comment>
<dbReference type="PANTHER" id="PTHR33202:SF6">
    <property type="entry name" value="ZINC UPTAKE REGULATION PROTEIN"/>
    <property type="match status" value="1"/>
</dbReference>
<accession>A0A0S2TE88</accession>
<organism evidence="9 10">
    <name type="scientific">Candidatus Tenderia electrophaga</name>
    <dbReference type="NCBI Taxonomy" id="1748243"/>
    <lineage>
        <taxon>Bacteria</taxon>
        <taxon>Pseudomonadati</taxon>
        <taxon>Pseudomonadota</taxon>
        <taxon>Gammaproteobacteria</taxon>
        <taxon>Candidatus Tenderiales</taxon>
        <taxon>Candidatus Tenderiaceae</taxon>
        <taxon>Candidatus Tenderia</taxon>
    </lineage>
</organism>
<protein>
    <recommendedName>
        <fullName evidence="8">Ferric uptake regulation protein</fullName>
    </recommendedName>
</protein>
<feature type="binding site" evidence="7">
    <location>
        <position position="115"/>
    </location>
    <ligand>
        <name>Zn(2+)</name>
        <dbReference type="ChEBI" id="CHEBI:29105"/>
    </ligand>
</feature>
<evidence type="ECO:0000256" key="1">
    <source>
        <dbReference type="ARBA" id="ARBA00007957"/>
    </source>
</evidence>
<dbReference type="PANTHER" id="PTHR33202">
    <property type="entry name" value="ZINC UPTAKE REGULATION PROTEIN"/>
    <property type="match status" value="1"/>
</dbReference>
<evidence type="ECO:0000256" key="8">
    <source>
        <dbReference type="RuleBase" id="RU364037"/>
    </source>
</evidence>
<dbReference type="GO" id="GO:0008270">
    <property type="term" value="F:zinc ion binding"/>
    <property type="evidence" value="ECO:0007669"/>
    <property type="project" value="TreeGrafter"/>
</dbReference>
<dbReference type="GO" id="GO:1900376">
    <property type="term" value="P:regulation of secondary metabolite biosynthetic process"/>
    <property type="evidence" value="ECO:0007669"/>
    <property type="project" value="TreeGrafter"/>
</dbReference>